<keyword evidence="5 10" id="KW-0479">Metal-binding</keyword>
<feature type="binding site" evidence="10 13">
    <location>
        <position position="439"/>
    </location>
    <ligand>
        <name>Mn(2+)</name>
        <dbReference type="ChEBI" id="CHEBI:29035"/>
        <label>2</label>
    </ligand>
</feature>
<feature type="binding site" evidence="10 13">
    <location>
        <position position="11"/>
    </location>
    <ligand>
        <name>Mn(2+)</name>
        <dbReference type="ChEBI" id="CHEBI:29035"/>
        <label>2</label>
    </ligand>
</feature>
<dbReference type="PATRIC" id="fig|1261.3.peg.1299"/>
<dbReference type="Gene3D" id="3.40.1450.10">
    <property type="entry name" value="BPG-independent phosphoglycerate mutase, domain B"/>
    <property type="match status" value="1"/>
</dbReference>
<dbReference type="SUPFAM" id="SSF53649">
    <property type="entry name" value="Alkaline phosphatase-like"/>
    <property type="match status" value="1"/>
</dbReference>
<feature type="binding site" evidence="10 13">
    <location>
        <position position="401"/>
    </location>
    <ligand>
        <name>Mn(2+)</name>
        <dbReference type="ChEBI" id="CHEBI:29035"/>
        <label>1</label>
    </ligand>
</feature>
<comment type="similarity">
    <text evidence="3 10">Belongs to the BPG-independent phosphoglycerate mutase family.</text>
</comment>
<evidence type="ECO:0000256" key="11">
    <source>
        <dbReference type="PIRSR" id="PIRSR001492-1"/>
    </source>
</evidence>
<keyword evidence="8 10" id="KW-0413">Isomerase</keyword>
<evidence type="ECO:0000256" key="2">
    <source>
        <dbReference type="ARBA" id="ARBA00004798"/>
    </source>
</evidence>
<dbReference type="NCBIfam" id="TIGR01307">
    <property type="entry name" value="pgm_bpd_ind"/>
    <property type="match status" value="1"/>
</dbReference>
<dbReference type="InterPro" id="IPR005995">
    <property type="entry name" value="Pgm_bpd_ind"/>
</dbReference>
<feature type="binding site" evidence="10 12">
    <location>
        <position position="120"/>
    </location>
    <ligand>
        <name>substrate</name>
    </ligand>
</feature>
<evidence type="ECO:0000256" key="5">
    <source>
        <dbReference type="ARBA" id="ARBA00022723"/>
    </source>
</evidence>
<evidence type="ECO:0000256" key="13">
    <source>
        <dbReference type="PIRSR" id="PIRSR001492-3"/>
    </source>
</evidence>
<organism evidence="16 17">
    <name type="scientific">Peptostreptococcus anaerobius</name>
    <dbReference type="NCBI Taxonomy" id="1261"/>
    <lineage>
        <taxon>Bacteria</taxon>
        <taxon>Bacillati</taxon>
        <taxon>Bacillota</taxon>
        <taxon>Clostridia</taxon>
        <taxon>Peptostreptococcales</taxon>
        <taxon>Peptostreptococcaceae</taxon>
        <taxon>Peptostreptococcus</taxon>
    </lineage>
</organism>
<comment type="subunit">
    <text evidence="10">Monomer.</text>
</comment>
<feature type="binding site" evidence="10 13">
    <location>
        <position position="61"/>
    </location>
    <ligand>
        <name>Mn(2+)</name>
        <dbReference type="ChEBI" id="CHEBI:29035"/>
        <label>2</label>
    </ligand>
</feature>
<dbReference type="InterPro" id="IPR017850">
    <property type="entry name" value="Alkaline_phosphatase_core_sf"/>
</dbReference>
<proteinExistence type="inferred from homology"/>
<dbReference type="GO" id="GO:0006007">
    <property type="term" value="P:glucose catabolic process"/>
    <property type="evidence" value="ECO:0007669"/>
    <property type="project" value="InterPro"/>
</dbReference>
<feature type="binding site" evidence="10 13">
    <location>
        <position position="438"/>
    </location>
    <ligand>
        <name>Mn(2+)</name>
        <dbReference type="ChEBI" id="CHEBI:29035"/>
        <label>2</label>
    </ligand>
</feature>
<evidence type="ECO:0000313" key="17">
    <source>
        <dbReference type="Proteomes" id="UP000070326"/>
    </source>
</evidence>
<dbReference type="GO" id="GO:0030145">
    <property type="term" value="F:manganese ion binding"/>
    <property type="evidence" value="ECO:0007669"/>
    <property type="project" value="UniProtKB-UniRule"/>
</dbReference>
<dbReference type="SUPFAM" id="SSF64158">
    <property type="entry name" value="2,3-Bisphosphoglycerate-independent phosphoglycerate mutase, substrate-binding domain"/>
    <property type="match status" value="1"/>
</dbReference>
<keyword evidence="6 10" id="KW-0324">Glycolysis</keyword>
<dbReference type="GO" id="GO:0005829">
    <property type="term" value="C:cytosol"/>
    <property type="evidence" value="ECO:0007669"/>
    <property type="project" value="TreeGrafter"/>
</dbReference>
<feature type="domain" description="BPG-independent PGAM N-terminal" evidence="15">
    <location>
        <begin position="81"/>
        <end position="292"/>
    </location>
</feature>
<feature type="active site" description="Phosphoserine intermediate" evidence="10 11">
    <location>
        <position position="61"/>
    </location>
</feature>
<evidence type="ECO:0000256" key="10">
    <source>
        <dbReference type="HAMAP-Rule" id="MF_01038"/>
    </source>
</evidence>
<evidence type="ECO:0000256" key="9">
    <source>
        <dbReference type="ARBA" id="ARBA00071648"/>
    </source>
</evidence>
<evidence type="ECO:0000256" key="4">
    <source>
        <dbReference type="ARBA" id="ARBA00012026"/>
    </source>
</evidence>
<keyword evidence="7 10" id="KW-0464">Manganese</keyword>
<dbReference type="FunFam" id="3.40.1450.10:FF:000001">
    <property type="entry name" value="2,3-bisphosphoglycerate-independent phosphoglycerate mutase"/>
    <property type="match status" value="1"/>
</dbReference>
<dbReference type="STRING" id="1261.HMPREF3195_00429"/>
<gene>
    <name evidence="10" type="primary">gpmI</name>
    <name evidence="16" type="ORF">HMPREF3195_00429</name>
</gene>
<dbReference type="InterPro" id="IPR036646">
    <property type="entry name" value="PGAM_B_sf"/>
</dbReference>
<feature type="binding site" evidence="10 12">
    <location>
        <position position="330"/>
    </location>
    <ligand>
        <name>substrate</name>
    </ligand>
</feature>
<comment type="cofactor">
    <cofactor evidence="10">
        <name>Mn(2+)</name>
        <dbReference type="ChEBI" id="CHEBI:29035"/>
    </cofactor>
    <text evidence="10">Binds 2 manganese ions per subunit.</text>
</comment>
<dbReference type="PANTHER" id="PTHR31637:SF0">
    <property type="entry name" value="2,3-BISPHOSPHOGLYCERATE-INDEPENDENT PHOSPHOGLYCERATE MUTASE"/>
    <property type="match status" value="1"/>
</dbReference>
<evidence type="ECO:0000256" key="3">
    <source>
        <dbReference type="ARBA" id="ARBA00008819"/>
    </source>
</evidence>
<dbReference type="InterPro" id="IPR011258">
    <property type="entry name" value="BPG-indep_PGM_N"/>
</dbReference>
<accession>A0A135YXG0</accession>
<evidence type="ECO:0000256" key="1">
    <source>
        <dbReference type="ARBA" id="ARBA00000370"/>
    </source>
</evidence>
<protein>
    <recommendedName>
        <fullName evidence="9 10">2,3-bisphosphoglycerate-independent phosphoglycerate mutase</fullName>
        <shortName evidence="10">BPG-independent PGAM</shortName>
        <shortName evidence="10">Phosphoglyceromutase</shortName>
        <shortName evidence="10">iPGM</shortName>
        <ecNumber evidence="4 10">5.4.2.12</ecNumber>
    </recommendedName>
</protein>
<reference evidence="16 17" key="1">
    <citation type="submission" date="2016-02" db="EMBL/GenBank/DDBJ databases">
        <authorList>
            <person name="Wen L."/>
            <person name="He K."/>
            <person name="Yang H."/>
        </authorList>
    </citation>
    <scope>NUCLEOTIDE SEQUENCE [LARGE SCALE GENOMIC DNA]</scope>
    <source>
        <strain evidence="16 17">MJR8628A</strain>
    </source>
</reference>
<dbReference type="AlphaFoldDB" id="A0A135YXG0"/>
<feature type="binding site" evidence="10 13">
    <location>
        <position position="397"/>
    </location>
    <ligand>
        <name>Mn(2+)</name>
        <dbReference type="ChEBI" id="CHEBI:29035"/>
        <label>1</label>
    </ligand>
</feature>
<dbReference type="CDD" id="cd16010">
    <property type="entry name" value="iPGM"/>
    <property type="match status" value="1"/>
</dbReference>
<dbReference type="Pfam" id="PF01676">
    <property type="entry name" value="Metalloenzyme"/>
    <property type="match status" value="1"/>
</dbReference>
<feature type="binding site" evidence="10 12">
    <location>
        <begin position="150"/>
        <end position="151"/>
    </location>
    <ligand>
        <name>substrate</name>
    </ligand>
</feature>
<dbReference type="EMBL" id="LSQZ01000014">
    <property type="protein sequence ID" value="KXI14098.1"/>
    <property type="molecule type" value="Genomic_DNA"/>
</dbReference>
<dbReference type="PIRSF" id="PIRSF001492">
    <property type="entry name" value="IPGAM"/>
    <property type="match status" value="1"/>
</dbReference>
<dbReference type="eggNOG" id="COG0696">
    <property type="taxonomic scope" value="Bacteria"/>
</dbReference>
<dbReference type="GO" id="GO:0004619">
    <property type="term" value="F:phosphoglycerate mutase activity"/>
    <property type="evidence" value="ECO:0007669"/>
    <property type="project" value="UniProtKB-UniRule"/>
</dbReference>
<evidence type="ECO:0000256" key="7">
    <source>
        <dbReference type="ARBA" id="ARBA00023211"/>
    </source>
</evidence>
<name>A0A135YXG0_9FIRM</name>
<dbReference type="HAMAP" id="MF_01038">
    <property type="entry name" value="GpmI"/>
    <property type="match status" value="1"/>
</dbReference>
<evidence type="ECO:0000313" key="16">
    <source>
        <dbReference type="EMBL" id="KXI14098.1"/>
    </source>
</evidence>
<evidence type="ECO:0000259" key="15">
    <source>
        <dbReference type="Pfam" id="PF06415"/>
    </source>
</evidence>
<dbReference type="UniPathway" id="UPA00109">
    <property type="reaction ID" value="UER00186"/>
</dbReference>
<dbReference type="Gene3D" id="3.40.720.10">
    <property type="entry name" value="Alkaline Phosphatase, subunit A"/>
    <property type="match status" value="1"/>
</dbReference>
<feature type="binding site" evidence="10 12">
    <location>
        <position position="188"/>
    </location>
    <ligand>
        <name>substrate</name>
    </ligand>
</feature>
<evidence type="ECO:0000256" key="12">
    <source>
        <dbReference type="PIRSR" id="PIRSR001492-2"/>
    </source>
</evidence>
<comment type="pathway">
    <text evidence="2 10">Carbohydrate degradation; glycolysis; pyruvate from D-glyceraldehyde 3-phosphate: step 3/5.</text>
</comment>
<dbReference type="Pfam" id="PF06415">
    <property type="entry name" value="iPGM_N"/>
    <property type="match status" value="1"/>
</dbReference>
<dbReference type="RefSeq" id="WP_060916892.1">
    <property type="nucleotide sequence ID" value="NZ_CAXUJS010000019.1"/>
</dbReference>
<comment type="catalytic activity">
    <reaction evidence="1 10">
        <text>(2R)-2-phosphoglycerate = (2R)-3-phosphoglycerate</text>
        <dbReference type="Rhea" id="RHEA:15901"/>
        <dbReference type="ChEBI" id="CHEBI:58272"/>
        <dbReference type="ChEBI" id="CHEBI:58289"/>
        <dbReference type="EC" id="5.4.2.12"/>
    </reaction>
</comment>
<feature type="binding site" evidence="10 12">
    <location>
        <position position="182"/>
    </location>
    <ligand>
        <name>substrate</name>
    </ligand>
</feature>
<evidence type="ECO:0000259" key="14">
    <source>
        <dbReference type="Pfam" id="PF01676"/>
    </source>
</evidence>
<evidence type="ECO:0000256" key="8">
    <source>
        <dbReference type="ARBA" id="ARBA00023235"/>
    </source>
</evidence>
<dbReference type="InterPro" id="IPR006124">
    <property type="entry name" value="Metalloenzyme"/>
</dbReference>
<dbReference type="EC" id="5.4.2.12" evidence="4 10"/>
<feature type="binding site" evidence="10 12">
    <location>
        <begin position="257"/>
        <end position="260"/>
    </location>
    <ligand>
        <name>substrate</name>
    </ligand>
</feature>
<dbReference type="Proteomes" id="UP000070326">
    <property type="component" value="Unassembled WGS sequence"/>
</dbReference>
<evidence type="ECO:0000256" key="6">
    <source>
        <dbReference type="ARBA" id="ARBA00023152"/>
    </source>
</evidence>
<comment type="function">
    <text evidence="10">Catalyzes the interconversion of 2-phosphoglycerate and 3-phosphoglycerate.</text>
</comment>
<comment type="caution">
    <text evidence="16">The sequence shown here is derived from an EMBL/GenBank/DDBJ whole genome shotgun (WGS) entry which is preliminary data.</text>
</comment>
<sequence length="508" mass="55926">MKKPVVLTIMDGFGYTPNEIGNAISLAGTPRLDEIAKKYKHTLIQASGLDVGLPNGQMGNSEVGHTNIGAGRIVYQDLTRITKSIEDGDFFTNEALVAAMENAKDKSLHIMGLLSDGGVHSHIDHLKALIDMAKRFGLERVFVHAFTDGRDTDPQSAITYVREIQEYITSLGTGQFASVSGRYYAMDRDKRWERVETAYNAIVKGEGPKSESAIECVQASYDSGVNDEFIIPTVMTKNLEPVGKIEKDDSVVFFNFRPDRAREITRSIVDVDFEGFKRDLVPTRFVCMTTYDVTIEGVDVAFGPEKIVNTLGEYLAKNGKKQLRAAETEKYAHVTFFFNGGIEEPNEGEDRLLIPSPKVATYDLQPEMSAYELLDKLLAAIDEDKYDFIAVNFANPDMVGHTGSMEATAKAIKTVDECVGRLFDKVLGLGGSGIITADHGNAELMIDLETGRPITSHSTNPVPFIVAGEEFKNRDLLTDGRLCDIAPTVLDMLGMDKPKEMTGHSLIK</sequence>
<dbReference type="PANTHER" id="PTHR31637">
    <property type="entry name" value="2,3-BISPHOSPHOGLYCERATE-INDEPENDENT PHOSPHOGLYCERATE MUTASE"/>
    <property type="match status" value="1"/>
</dbReference>
<feature type="binding site" evidence="10 13">
    <location>
        <position position="457"/>
    </location>
    <ligand>
        <name>Mn(2+)</name>
        <dbReference type="ChEBI" id="CHEBI:29035"/>
        <label>1</label>
    </ligand>
</feature>
<feature type="domain" description="Metalloenzyme" evidence="14">
    <location>
        <begin position="3"/>
        <end position="497"/>
    </location>
</feature>
<dbReference type="GO" id="GO:0006096">
    <property type="term" value="P:glycolytic process"/>
    <property type="evidence" value="ECO:0007669"/>
    <property type="project" value="UniProtKB-UniRule"/>
</dbReference>